<dbReference type="AlphaFoldDB" id="A0A7I0IPN5"/>
<name>A0A7I0IPN5_9LEPT</name>
<dbReference type="RefSeq" id="WP_135753190.1">
    <property type="nucleotide sequence ID" value="NZ_RQFD01000003.1"/>
</dbReference>
<proteinExistence type="predicted"/>
<evidence type="ECO:0000313" key="4">
    <source>
        <dbReference type="Proteomes" id="UP000297617"/>
    </source>
</evidence>
<dbReference type="EMBL" id="RQFD01000003">
    <property type="protein sequence ID" value="TGK52739.1"/>
    <property type="molecule type" value="Genomic_DNA"/>
</dbReference>
<protein>
    <submittedName>
        <fullName evidence="3">Cell envelope biogenesis protein OmpA</fullName>
    </submittedName>
</protein>
<keyword evidence="1" id="KW-0812">Transmembrane</keyword>
<evidence type="ECO:0000313" key="3">
    <source>
        <dbReference type="EMBL" id="TGL06729.1"/>
    </source>
</evidence>
<dbReference type="EMBL" id="RQFT01000008">
    <property type="protein sequence ID" value="TGL06729.1"/>
    <property type="molecule type" value="Genomic_DNA"/>
</dbReference>
<dbReference type="PROSITE" id="PS51257">
    <property type="entry name" value="PROKAR_LIPOPROTEIN"/>
    <property type="match status" value="1"/>
</dbReference>
<sequence>MMIHFNKVNFKILIFFIVINVVSTSCAWRGIPLEKRKHIPIATPNGCDVNTEIRTYRVLFLLPILEHNVNKENGINPSDNFIVESSSFAKPWDIIFTTLGFLFSFNSSTDTLVSCPKKVVLEALQSRGNNLDAHSKLSFWHSNGSPNPIYSIQFPPDDHTLSEESIEKIISLSKEILKSEISFKIVLIGKSHTSGDISYQTRLVKRRFDEIRQILKKESIDENKIQSLIAERDIRNSNSEKNDESQSTISIYLIKD</sequence>
<comment type="caution">
    <text evidence="3">The sequence shown here is derived from an EMBL/GenBank/DDBJ whole genome shotgun (WGS) entry which is preliminary data.</text>
</comment>
<accession>A0A7I0IPN5</accession>
<keyword evidence="1" id="KW-0472">Membrane</keyword>
<gene>
    <name evidence="2" type="ORF">EHQ10_03020</name>
    <name evidence="3" type="ORF">EHQ43_09750</name>
</gene>
<organism evidence="3 5">
    <name type="scientific">Leptospira bouyouniensis</name>
    <dbReference type="NCBI Taxonomy" id="2484911"/>
    <lineage>
        <taxon>Bacteria</taxon>
        <taxon>Pseudomonadati</taxon>
        <taxon>Spirochaetota</taxon>
        <taxon>Spirochaetia</taxon>
        <taxon>Leptospirales</taxon>
        <taxon>Leptospiraceae</taxon>
        <taxon>Leptospira</taxon>
    </lineage>
</organism>
<dbReference type="Proteomes" id="UP000297617">
    <property type="component" value="Unassembled WGS sequence"/>
</dbReference>
<dbReference type="Proteomes" id="UP000297641">
    <property type="component" value="Unassembled WGS sequence"/>
</dbReference>
<keyword evidence="1" id="KW-1133">Transmembrane helix</keyword>
<dbReference type="InterPro" id="IPR036737">
    <property type="entry name" value="OmpA-like_sf"/>
</dbReference>
<dbReference type="SUPFAM" id="SSF103088">
    <property type="entry name" value="OmpA-like"/>
    <property type="match status" value="1"/>
</dbReference>
<dbReference type="Gene3D" id="3.30.1330.60">
    <property type="entry name" value="OmpA-like domain"/>
    <property type="match status" value="1"/>
</dbReference>
<feature type="transmembrane region" description="Helical" evidence="1">
    <location>
        <begin position="12"/>
        <end position="31"/>
    </location>
</feature>
<reference evidence="3 5" key="2">
    <citation type="journal article" date="2019" name="PLoS Negl. Trop. Dis.">
        <title>Revisiting the worldwide diversity of Leptospira species in the environment.</title>
        <authorList>
            <person name="Vincent A.T."/>
            <person name="Schiettekatte O."/>
            <person name="Bourhy P."/>
            <person name="Veyrier F.J."/>
            <person name="Picardeau M."/>
        </authorList>
    </citation>
    <scope>NUCLEOTIDE SEQUENCE [LARGE SCALE GENOMIC DNA]</scope>
    <source>
        <strain evidence="3 5">201800273</strain>
        <strain evidence="2">201800295</strain>
    </source>
</reference>
<evidence type="ECO:0000256" key="1">
    <source>
        <dbReference type="SAM" id="Phobius"/>
    </source>
</evidence>
<evidence type="ECO:0000313" key="2">
    <source>
        <dbReference type="EMBL" id="TGK52739.1"/>
    </source>
</evidence>
<evidence type="ECO:0000313" key="5">
    <source>
        <dbReference type="Proteomes" id="UP000297641"/>
    </source>
</evidence>
<keyword evidence="4" id="KW-1185">Reference proteome</keyword>
<reference evidence="2" key="1">
    <citation type="submission" date="2018-10" db="EMBL/GenBank/DDBJ databases">
        <authorList>
            <person name="Vincent A.T."/>
            <person name="Schiettekatte O."/>
            <person name="Bourhy P."/>
            <person name="Veyrier F.J."/>
            <person name="Picardeau M."/>
        </authorList>
    </citation>
    <scope>NUCLEOTIDE SEQUENCE</scope>
    <source>
        <strain evidence="2">201800295</strain>
    </source>
</reference>